<dbReference type="OrthoDB" id="415825at2759"/>
<accession>A0A7M5WRW6</accession>
<sequence length="399" mass="46053">MNDKKDLARDFDICCTVMSDANHCGFLEMLETLKARSKGEKPLKGKEEPLDPDYLDEYMRSKHKEEYADGVDGLDTSGNPGLMLPVILVYLQWANVDKNAKFGDNDEADWFTKVRAALLTPVSDGDKKKEYFFTEFKQTKVNVDWQFVDEKEHTAMSKLTRYWCYKNIREFVQPYEKRVYVTERKNLSKKDDVLKKTWPEWATERIDEIMVDGNEEMNLVVQIQPFGGDNSMFNKNGDPSDQTTHGDHGCHSWRQDISLVQVLDYFYRSADKEAIHDPAKDKHLITGLEWQAENDKTAGTTDGNKGFFSEFDRRLLWGSYARLTDPDEGTSLDSLHKCYFDTDQKYNDLVEIKKDVDKDHIFTPNSFAVGAKDAPDKRNLPIRGRGHKAYLEKASGKKQ</sequence>
<protein>
    <submittedName>
        <fullName evidence="2">Uncharacterized protein</fullName>
    </submittedName>
</protein>
<organism evidence="2 3">
    <name type="scientific">Clytia hemisphaerica</name>
    <dbReference type="NCBI Taxonomy" id="252671"/>
    <lineage>
        <taxon>Eukaryota</taxon>
        <taxon>Metazoa</taxon>
        <taxon>Cnidaria</taxon>
        <taxon>Hydrozoa</taxon>
        <taxon>Hydroidolina</taxon>
        <taxon>Leptothecata</taxon>
        <taxon>Obeliida</taxon>
        <taxon>Clytiidae</taxon>
        <taxon>Clytia</taxon>
    </lineage>
</organism>
<name>A0A7M5WRW6_9CNID</name>
<evidence type="ECO:0000256" key="1">
    <source>
        <dbReference type="SAM" id="MobiDB-lite"/>
    </source>
</evidence>
<dbReference type="EnsemblMetazoa" id="CLYHEMT007747.1">
    <property type="protein sequence ID" value="CLYHEMP007747.1"/>
    <property type="gene ID" value="CLYHEMG007747"/>
</dbReference>
<dbReference type="Proteomes" id="UP000594262">
    <property type="component" value="Unplaced"/>
</dbReference>
<keyword evidence="3" id="KW-1185">Reference proteome</keyword>
<proteinExistence type="predicted"/>
<evidence type="ECO:0000313" key="2">
    <source>
        <dbReference type="EnsemblMetazoa" id="CLYHEMP007747.1"/>
    </source>
</evidence>
<evidence type="ECO:0000313" key="3">
    <source>
        <dbReference type="Proteomes" id="UP000594262"/>
    </source>
</evidence>
<feature type="compositionally biased region" description="Basic and acidic residues" evidence="1">
    <location>
        <begin position="389"/>
        <end position="399"/>
    </location>
</feature>
<reference evidence="2" key="1">
    <citation type="submission" date="2021-01" db="UniProtKB">
        <authorList>
            <consortium name="EnsemblMetazoa"/>
        </authorList>
    </citation>
    <scope>IDENTIFICATION</scope>
</reference>
<dbReference type="AlphaFoldDB" id="A0A7M5WRW6"/>
<feature type="region of interest" description="Disordered" evidence="1">
    <location>
        <begin position="373"/>
        <end position="399"/>
    </location>
</feature>